<dbReference type="AlphaFoldDB" id="A0A4U9UC43"/>
<dbReference type="Pfam" id="PF08818">
    <property type="entry name" value="DUF1801"/>
    <property type="match status" value="2"/>
</dbReference>
<evidence type="ECO:0000259" key="1">
    <source>
        <dbReference type="Pfam" id="PF08818"/>
    </source>
</evidence>
<dbReference type="Gene3D" id="3.90.1150.200">
    <property type="match status" value="2"/>
</dbReference>
<proteinExistence type="predicted"/>
<name>A0A4U9UC43_9SPHI</name>
<evidence type="ECO:0000313" key="3">
    <source>
        <dbReference type="Proteomes" id="UP000308196"/>
    </source>
</evidence>
<dbReference type="Pfam" id="PF13376">
    <property type="entry name" value="OmdA"/>
    <property type="match status" value="1"/>
</dbReference>
<evidence type="ECO:0000313" key="2">
    <source>
        <dbReference type="EMBL" id="VTR30213.1"/>
    </source>
</evidence>
<feature type="domain" description="YdhG-like" evidence="1">
    <location>
        <begin position="132"/>
        <end position="226"/>
    </location>
</feature>
<dbReference type="STRING" id="1123265.GCA_000686625_04762"/>
<dbReference type="SUPFAM" id="SSF159888">
    <property type="entry name" value="YdhG-like"/>
    <property type="match status" value="2"/>
</dbReference>
<dbReference type="Proteomes" id="UP000308196">
    <property type="component" value="Chromosome"/>
</dbReference>
<reference evidence="2 3" key="1">
    <citation type="submission" date="2019-05" db="EMBL/GenBank/DDBJ databases">
        <authorList>
            <consortium name="Pathogen Informatics"/>
        </authorList>
    </citation>
    <scope>NUCLEOTIDE SEQUENCE [LARGE SCALE GENOMIC DNA]</scope>
    <source>
        <strain evidence="2 3">NCTC11429</strain>
    </source>
</reference>
<dbReference type="InterPro" id="IPR014922">
    <property type="entry name" value="YdhG-like"/>
</dbReference>
<dbReference type="RefSeq" id="WP_197734449.1">
    <property type="nucleotide sequence ID" value="NZ_CP141191.1"/>
</dbReference>
<sequence>MANSISTIDEYINQFEGEKKNYLIKIRRLLAEVVPDSATETISYQMPTFRFHGNLIHFAMNKQHLGLYPGPEAIAHFAEQLKAFKTSKGAIQIPIDQPVPETIIRAIVAFNVEKLNNKQGPNWHKSRGEWQDAEELMQQIIQKMPLKKEFKWGSSVYTYKGKNVIGWGGFKHFFSLWFYNGVFLMDKEQVLINASEGKTKALRQWRFKDVSQMDSAKIENYILESIQTIEQGKELKPVKTPVKAPSGILLDMLEADSELYQQFKALSPGRQKEYIEYIDDAKQQKTKLSRLEKIKPLILANKGLNDKYR</sequence>
<dbReference type="KEGG" id="stha:NCTC11429_00599"/>
<dbReference type="GeneID" id="78465849"/>
<organism evidence="2 3">
    <name type="scientific">Sphingobacterium thalpophilum</name>
    <dbReference type="NCBI Taxonomy" id="259"/>
    <lineage>
        <taxon>Bacteria</taxon>
        <taxon>Pseudomonadati</taxon>
        <taxon>Bacteroidota</taxon>
        <taxon>Sphingobacteriia</taxon>
        <taxon>Sphingobacteriales</taxon>
        <taxon>Sphingobacteriaceae</taxon>
        <taxon>Sphingobacterium</taxon>
    </lineage>
</organism>
<protein>
    <submittedName>
        <fullName evidence="2">Uncharacterized conserved protein</fullName>
    </submittedName>
</protein>
<accession>A0A4U9UC43</accession>
<feature type="domain" description="YdhG-like" evidence="1">
    <location>
        <begin position="21"/>
        <end position="112"/>
    </location>
</feature>
<gene>
    <name evidence="2" type="ORF">NCTC11429_00599</name>
</gene>
<dbReference type="EMBL" id="LR590484">
    <property type="protein sequence ID" value="VTR30213.1"/>
    <property type="molecule type" value="Genomic_DNA"/>
</dbReference>